<dbReference type="OrthoDB" id="9761809at2"/>
<dbReference type="InterPro" id="IPR036005">
    <property type="entry name" value="Creatinase/aminopeptidase-like"/>
</dbReference>
<dbReference type="InterPro" id="IPR000587">
    <property type="entry name" value="Creatinase_N"/>
</dbReference>
<dbReference type="PROSITE" id="PS00491">
    <property type="entry name" value="PROLINE_PEPTIDASE"/>
    <property type="match status" value="1"/>
</dbReference>
<evidence type="ECO:0000256" key="1">
    <source>
        <dbReference type="ARBA" id="ARBA00022670"/>
    </source>
</evidence>
<evidence type="ECO:0000256" key="2">
    <source>
        <dbReference type="ARBA" id="ARBA00022723"/>
    </source>
</evidence>
<dbReference type="CDD" id="cd01066">
    <property type="entry name" value="APP_MetAP"/>
    <property type="match status" value="1"/>
</dbReference>
<evidence type="ECO:0000256" key="3">
    <source>
        <dbReference type="ARBA" id="ARBA00022801"/>
    </source>
</evidence>
<dbReference type="Gene3D" id="3.40.350.10">
    <property type="entry name" value="Creatinase/prolidase N-terminal domain"/>
    <property type="match status" value="1"/>
</dbReference>
<accession>A0A172WVB9</accession>
<dbReference type="AlphaFoldDB" id="A0A172WVB9"/>
<evidence type="ECO:0000259" key="6">
    <source>
        <dbReference type="Pfam" id="PF00557"/>
    </source>
</evidence>
<protein>
    <submittedName>
        <fullName evidence="8">X-Pro dipeptidase</fullName>
    </submittedName>
</protein>
<organism evidence="8 9">
    <name type="scientific">Stutzerimonas stutzeri</name>
    <name type="common">Pseudomonas stutzeri</name>
    <dbReference type="NCBI Taxonomy" id="316"/>
    <lineage>
        <taxon>Bacteria</taxon>
        <taxon>Pseudomonadati</taxon>
        <taxon>Pseudomonadota</taxon>
        <taxon>Gammaproteobacteria</taxon>
        <taxon>Pseudomonadales</taxon>
        <taxon>Pseudomonadaceae</taxon>
        <taxon>Stutzerimonas</taxon>
    </lineage>
</organism>
<sequence length="410" mass="45136">MTIGVGGSTQEEALGRLRNMLDGVEPIAQDEYRDRIDKAQRRMRLLGLDAVFLSAGANLEYFTGVRWSPSERMVGAILPADGALEYLAPAFEEGTIRDFMVIGGAVNGWQEHESPYRLLLDCLQRMGIQPNTSLRPCIGLCPSLPFFMFDGLRLLDPGYAFTDASAVTSYCRQRKSSAEIALMQRAKDMTLEVHKAAASILYEGISTTEVVRFIELAHRAVGAPGSTFCIVLFGEASAFPHGVKYPQTLKRGDMVLIDTGCRVHSYLSDITRSYVFGEPSEHQRALWTFEKDAQLAAFAAARLAARCEEVDEAARGALEACGLGPDYQLPGLPHRTGHGIGLEIHESPYLVRGDQTPIDVGMCFSNEPMICVPGEFGIRLEDHFYMSESGPRWFTEPSHSIDDPFGLNNG</sequence>
<keyword evidence="1" id="KW-0645">Protease</keyword>
<evidence type="ECO:0000313" key="9">
    <source>
        <dbReference type="Proteomes" id="UP000077787"/>
    </source>
</evidence>
<dbReference type="InterPro" id="IPR001131">
    <property type="entry name" value="Peptidase_M24B_aminopep-P_CS"/>
</dbReference>
<reference evidence="8 9" key="1">
    <citation type="submission" date="2016-05" db="EMBL/GenBank/DDBJ databases">
        <title>Genome sequence of Pseudomonas stutzeri 273 and identification of the exopolysaccharide biosynthesis locus.</title>
        <authorList>
            <person name="Wu S."/>
            <person name="Sun C."/>
        </authorList>
    </citation>
    <scope>NUCLEOTIDE SEQUENCE [LARGE SCALE GENOMIC DNA]</scope>
    <source>
        <strain evidence="8 9">273</strain>
    </source>
</reference>
<dbReference type="GO" id="GO:0006508">
    <property type="term" value="P:proteolysis"/>
    <property type="evidence" value="ECO:0007669"/>
    <property type="project" value="UniProtKB-KW"/>
</dbReference>
<dbReference type="SUPFAM" id="SSF53092">
    <property type="entry name" value="Creatinase/prolidase N-terminal domain"/>
    <property type="match status" value="1"/>
</dbReference>
<dbReference type="PANTHER" id="PTHR46112:SF3">
    <property type="entry name" value="AMINOPEPTIDASE YPDF"/>
    <property type="match status" value="1"/>
</dbReference>
<name>A0A172WVB9_STUST</name>
<evidence type="ECO:0000256" key="4">
    <source>
        <dbReference type="ARBA" id="ARBA00023049"/>
    </source>
</evidence>
<comment type="similarity">
    <text evidence="5">Belongs to the peptidase M24B family.</text>
</comment>
<dbReference type="Gene3D" id="3.90.230.10">
    <property type="entry name" value="Creatinase/methionine aminopeptidase superfamily"/>
    <property type="match status" value="1"/>
</dbReference>
<gene>
    <name evidence="8" type="ORF">PS273GM_21185</name>
</gene>
<evidence type="ECO:0000313" key="8">
    <source>
        <dbReference type="EMBL" id="ANF27464.1"/>
    </source>
</evidence>
<evidence type="ECO:0000259" key="7">
    <source>
        <dbReference type="Pfam" id="PF01321"/>
    </source>
</evidence>
<proteinExistence type="inferred from homology"/>
<dbReference type="InterPro" id="IPR000994">
    <property type="entry name" value="Pept_M24"/>
</dbReference>
<evidence type="ECO:0000256" key="5">
    <source>
        <dbReference type="RuleBase" id="RU000590"/>
    </source>
</evidence>
<keyword evidence="4" id="KW-0482">Metalloprotease</keyword>
<dbReference type="Pfam" id="PF00557">
    <property type="entry name" value="Peptidase_M24"/>
    <property type="match status" value="1"/>
</dbReference>
<dbReference type="RefSeq" id="WP_064482475.1">
    <property type="nucleotide sequence ID" value="NZ_CP015641.1"/>
</dbReference>
<dbReference type="InterPro" id="IPR050659">
    <property type="entry name" value="Peptidase_M24B"/>
</dbReference>
<keyword evidence="3" id="KW-0378">Hydrolase</keyword>
<keyword evidence="2 5" id="KW-0479">Metal-binding</keyword>
<dbReference type="EMBL" id="CP015641">
    <property type="protein sequence ID" value="ANF27464.1"/>
    <property type="molecule type" value="Genomic_DNA"/>
</dbReference>
<dbReference type="Pfam" id="PF01321">
    <property type="entry name" value="Creatinase_N"/>
    <property type="match status" value="1"/>
</dbReference>
<dbReference type="PANTHER" id="PTHR46112">
    <property type="entry name" value="AMINOPEPTIDASE"/>
    <property type="match status" value="1"/>
</dbReference>
<dbReference type="GO" id="GO:0008237">
    <property type="term" value="F:metallopeptidase activity"/>
    <property type="evidence" value="ECO:0007669"/>
    <property type="project" value="UniProtKB-KW"/>
</dbReference>
<feature type="domain" description="Creatinase N-terminal" evidence="7">
    <location>
        <begin position="35"/>
        <end position="172"/>
    </location>
</feature>
<dbReference type="Proteomes" id="UP000077787">
    <property type="component" value="Chromosome"/>
</dbReference>
<dbReference type="eggNOG" id="COG0006">
    <property type="taxonomic scope" value="Bacteria"/>
</dbReference>
<dbReference type="SUPFAM" id="SSF55920">
    <property type="entry name" value="Creatinase/aminopeptidase"/>
    <property type="match status" value="1"/>
</dbReference>
<dbReference type="InterPro" id="IPR029149">
    <property type="entry name" value="Creatin/AminoP/Spt16_N"/>
</dbReference>
<dbReference type="GO" id="GO:0046872">
    <property type="term" value="F:metal ion binding"/>
    <property type="evidence" value="ECO:0007669"/>
    <property type="project" value="UniProtKB-KW"/>
</dbReference>
<feature type="domain" description="Peptidase M24" evidence="6">
    <location>
        <begin position="182"/>
        <end position="387"/>
    </location>
</feature>